<name>A0A3L8AD37_9BACE</name>
<dbReference type="InterPro" id="IPR010106">
    <property type="entry name" value="RpnA"/>
</dbReference>
<dbReference type="Proteomes" id="UP000267159">
    <property type="component" value="Unassembled WGS sequence"/>
</dbReference>
<dbReference type="AlphaFoldDB" id="A0A3L8AD37"/>
<evidence type="ECO:0000313" key="3">
    <source>
        <dbReference type="Proteomes" id="UP000267159"/>
    </source>
</evidence>
<dbReference type="EMBL" id="RAZM01000012">
    <property type="protein sequence ID" value="RLT80932.1"/>
    <property type="molecule type" value="Genomic_DNA"/>
</dbReference>
<dbReference type="PANTHER" id="PTHR41317">
    <property type="entry name" value="PD-(D_E)XK NUCLEASE FAMILY TRANSPOSASE"/>
    <property type="match status" value="1"/>
</dbReference>
<protein>
    <submittedName>
        <fullName evidence="2">Rpn family recombination-promoting nuclease/putative transposase</fullName>
    </submittedName>
</protein>
<dbReference type="STRING" id="1235814.GCA_000613385_03827"/>
<dbReference type="RefSeq" id="WP_121768551.1">
    <property type="nucleotide sequence ID" value="NZ_RAZM01000012.1"/>
</dbReference>
<dbReference type="PANTHER" id="PTHR41317:SF1">
    <property type="entry name" value="PD-(D_E)XK NUCLEASE FAMILY TRANSPOSASE"/>
    <property type="match status" value="1"/>
</dbReference>
<sequence>MPISEWKERYIDPRTDFGFKYLFGTPMNKELLIGFLNALFHGTYIIKDLTYLNSEQLGIRKEDRRAIFDVYCETESGEKFIVEMQNVFQQFFKDRSVYYSTFPIREQAKRGDWDYRLESVYTVGILNFVFDEDKNSKDYFHHEVKLMDVNTRKVFYDKLTFIYLELPKFTKTEDELGTLFEKWIFVLKNLSRLLERPAALQERVFNRLFEAASIARFTPKQLREYEDSVKAYRDIVNAVNTARKEGHEEGHEKGLKEGLEKGLEEGHEKGLKEGLEKGREEEKIEIVRKMKSDGLPDDVISKYTGLPIGEIERI</sequence>
<evidence type="ECO:0000313" key="2">
    <source>
        <dbReference type="EMBL" id="RLT80932.1"/>
    </source>
</evidence>
<feature type="region of interest" description="Disordered" evidence="1">
    <location>
        <begin position="243"/>
        <end position="277"/>
    </location>
</feature>
<evidence type="ECO:0000256" key="1">
    <source>
        <dbReference type="SAM" id="MobiDB-lite"/>
    </source>
</evidence>
<accession>A0A3L8AD37</accession>
<dbReference type="Pfam" id="PF12784">
    <property type="entry name" value="PDDEXK_2"/>
    <property type="match status" value="1"/>
</dbReference>
<organism evidence="2 3">
    <name type="scientific">Bacteroides acidifaciens</name>
    <dbReference type="NCBI Taxonomy" id="85831"/>
    <lineage>
        <taxon>Bacteria</taxon>
        <taxon>Pseudomonadati</taxon>
        <taxon>Bacteroidota</taxon>
        <taxon>Bacteroidia</taxon>
        <taxon>Bacteroidales</taxon>
        <taxon>Bacteroidaceae</taxon>
        <taxon>Bacteroides</taxon>
    </lineage>
</organism>
<proteinExistence type="predicted"/>
<gene>
    <name evidence="2" type="ORF">D7Y07_05990</name>
</gene>
<reference evidence="2 3" key="1">
    <citation type="submission" date="2018-09" db="EMBL/GenBank/DDBJ databases">
        <title>Murine metabolic-syndrome-specific gut microbial biobank.</title>
        <authorList>
            <person name="Liu C."/>
        </authorList>
    </citation>
    <scope>NUCLEOTIDE SEQUENCE [LARGE SCALE GENOMIC DNA]</scope>
    <source>
        <strain evidence="2 3">0.1X-D8-26</strain>
    </source>
</reference>
<dbReference type="NCBIfam" id="TIGR01784">
    <property type="entry name" value="T_den_put_tspse"/>
    <property type="match status" value="1"/>
</dbReference>
<comment type="caution">
    <text evidence="2">The sequence shown here is derived from an EMBL/GenBank/DDBJ whole genome shotgun (WGS) entry which is preliminary data.</text>
</comment>